<feature type="compositionally biased region" description="Polar residues" evidence="6">
    <location>
        <begin position="193"/>
        <end position="209"/>
    </location>
</feature>
<dbReference type="Proteomes" id="UP001287286">
    <property type="component" value="Unassembled WGS sequence"/>
</dbReference>
<feature type="transmembrane region" description="Helical" evidence="7">
    <location>
        <begin position="479"/>
        <end position="502"/>
    </location>
</feature>
<keyword evidence="5 7" id="KW-0472">Membrane</keyword>
<feature type="region of interest" description="Disordered" evidence="6">
    <location>
        <begin position="189"/>
        <end position="235"/>
    </location>
</feature>
<feature type="compositionally biased region" description="Basic and acidic residues" evidence="6">
    <location>
        <begin position="216"/>
        <end position="235"/>
    </location>
</feature>
<dbReference type="Pfam" id="PF01184">
    <property type="entry name" value="Gpr1_Fun34_YaaH"/>
    <property type="match status" value="1"/>
</dbReference>
<dbReference type="PANTHER" id="PTHR31123">
    <property type="entry name" value="ACCUMULATION OF DYADS PROTEIN 2-RELATED"/>
    <property type="match status" value="1"/>
</dbReference>
<keyword evidence="3 7" id="KW-0812">Transmembrane</keyword>
<dbReference type="InterPro" id="IPR051633">
    <property type="entry name" value="AceTr"/>
</dbReference>
<feature type="transmembrane region" description="Helical" evidence="7">
    <location>
        <begin position="339"/>
        <end position="366"/>
    </location>
</feature>
<feature type="transmembrane region" description="Helical" evidence="7">
    <location>
        <begin position="410"/>
        <end position="431"/>
    </location>
</feature>
<proteinExistence type="inferred from homology"/>
<evidence type="ECO:0000256" key="3">
    <source>
        <dbReference type="ARBA" id="ARBA00022692"/>
    </source>
</evidence>
<evidence type="ECO:0000313" key="11">
    <source>
        <dbReference type="Proteomes" id="UP001287286"/>
    </source>
</evidence>
<evidence type="ECO:0000313" key="10">
    <source>
        <dbReference type="Proteomes" id="UP000245956"/>
    </source>
</evidence>
<evidence type="ECO:0000256" key="2">
    <source>
        <dbReference type="ARBA" id="ARBA00005587"/>
    </source>
</evidence>
<accession>A0A2U3EGN6</accession>
<comment type="caution">
    <text evidence="9">The sequence shown here is derived from an EMBL/GenBank/DDBJ whole genome shotgun (WGS) entry which is preliminary data.</text>
</comment>
<reference evidence="8" key="3">
    <citation type="submission" date="2023-11" db="EMBL/GenBank/DDBJ databases">
        <authorList>
            <person name="Beijen E."/>
            <person name="Ohm R.A."/>
        </authorList>
    </citation>
    <scope>NUCLEOTIDE SEQUENCE</scope>
    <source>
        <strain evidence="8">CBS 150709</strain>
    </source>
</reference>
<dbReference type="EMBL" id="JAWRVI010000032">
    <property type="protein sequence ID" value="KAK4087349.1"/>
    <property type="molecule type" value="Genomic_DNA"/>
</dbReference>
<reference evidence="9" key="1">
    <citation type="submission" date="2015-05" db="EMBL/GenBank/DDBJ databases">
        <authorList>
            <person name="Wang D.B."/>
            <person name="Wang M."/>
        </authorList>
    </citation>
    <scope>NUCLEOTIDE SEQUENCE</scope>
    <source>
        <strain evidence="9">36-1</strain>
    </source>
</reference>
<dbReference type="Proteomes" id="UP000245956">
    <property type="component" value="Unassembled WGS sequence"/>
</dbReference>
<comment type="similarity">
    <text evidence="2">Belongs to the acetate uptake transporter (AceTr) (TC 2.A.96) family.</text>
</comment>
<evidence type="ECO:0000256" key="6">
    <source>
        <dbReference type="SAM" id="MobiDB-lite"/>
    </source>
</evidence>
<evidence type="ECO:0000313" key="9">
    <source>
        <dbReference type="EMBL" id="PWI73600.1"/>
    </source>
</evidence>
<sequence>MAPAFHDHDPSGQRIAAEPALATRLIGLHRRSGANSSSSLVLPGRSSARPPGRPSICRCVRFTGTGPWLARAIAAWLNIQGILSQRIKAWTGGMNRTWESPSVSDGWTNGPLVLKAAKDLPWLRSPIIGRLPTLDAVVMTQDPGNAHRKRGAGGVVAWRRAQISRFRHRGRNLRELTYIQQASSVAGHPSYLSCRTTTSRTDNHLSSRSRPAMSSDDGRVEKRGGGPGNDDHNEGHAEALHRFRSAASIAMSPELFEKLYLSPENRVHGDLRRTFGNPTPIGLAGFLLCLTPLSMDLMGWRGAGGNGAASIGVYFFQGGILMTLCGLLEWILGTTFSAVVFSVFGTFWLAWAATLSPSFAAFSSYAGPGAESPAEGLATRGFNASLAYWFLFMGVICLVFLICSLRTNICFVIIFLSLVVGFGLLTGAFLANADNFAGNASLAKKLVVAFVKSATFCLRGIIVADMWAGFAANATTQGAGASTFVTCWAGWYIFLAMLLAAVDFPIQIPVGDLSTVIRGKSEKEKRA</sequence>
<dbReference type="AlphaFoldDB" id="A0A2U3EGN6"/>
<evidence type="ECO:0000313" key="8">
    <source>
        <dbReference type="EMBL" id="KAK4087349.1"/>
    </source>
</evidence>
<keyword evidence="11" id="KW-1185">Reference proteome</keyword>
<evidence type="ECO:0000256" key="4">
    <source>
        <dbReference type="ARBA" id="ARBA00022989"/>
    </source>
</evidence>
<dbReference type="GO" id="GO:0015123">
    <property type="term" value="F:acetate transmembrane transporter activity"/>
    <property type="evidence" value="ECO:0007669"/>
    <property type="project" value="TreeGrafter"/>
</dbReference>
<dbReference type="PANTHER" id="PTHR31123:SF4">
    <property type="entry name" value="PROTEIN ALCS"/>
    <property type="match status" value="1"/>
</dbReference>
<feature type="transmembrane region" description="Helical" evidence="7">
    <location>
        <begin position="446"/>
        <end position="467"/>
    </location>
</feature>
<keyword evidence="4 7" id="KW-1133">Transmembrane helix</keyword>
<dbReference type="InterPro" id="IPR000791">
    <property type="entry name" value="Gpr1/Fun34/SatP-like"/>
</dbReference>
<reference evidence="9 10" key="2">
    <citation type="journal article" date="2016" name="Front. Microbiol.">
        <title>Genome and transcriptome sequences reveal the specific parasitism of the nematophagous Purpureocillium lilacinum 36-1.</title>
        <authorList>
            <person name="Xie J."/>
            <person name="Li S."/>
            <person name="Mo C."/>
            <person name="Xiao X."/>
            <person name="Peng D."/>
            <person name="Wang G."/>
            <person name="Xiao Y."/>
        </authorList>
    </citation>
    <scope>NUCLEOTIDE SEQUENCE [LARGE SCALE GENOMIC DNA]</scope>
    <source>
        <strain evidence="9 10">36-1</strain>
    </source>
</reference>
<name>A0A2U3EGN6_PURLI</name>
<organism evidence="9 10">
    <name type="scientific">Purpureocillium lilacinum</name>
    <name type="common">Paecilomyces lilacinus</name>
    <dbReference type="NCBI Taxonomy" id="33203"/>
    <lineage>
        <taxon>Eukaryota</taxon>
        <taxon>Fungi</taxon>
        <taxon>Dikarya</taxon>
        <taxon>Ascomycota</taxon>
        <taxon>Pezizomycotina</taxon>
        <taxon>Sordariomycetes</taxon>
        <taxon>Hypocreomycetidae</taxon>
        <taxon>Hypocreales</taxon>
        <taxon>Ophiocordycipitaceae</taxon>
        <taxon>Purpureocillium</taxon>
    </lineage>
</organism>
<dbReference type="GO" id="GO:0005886">
    <property type="term" value="C:plasma membrane"/>
    <property type="evidence" value="ECO:0007669"/>
    <property type="project" value="TreeGrafter"/>
</dbReference>
<evidence type="ECO:0000256" key="5">
    <source>
        <dbReference type="ARBA" id="ARBA00023136"/>
    </source>
</evidence>
<feature type="transmembrane region" description="Helical" evidence="7">
    <location>
        <begin position="312"/>
        <end position="332"/>
    </location>
</feature>
<evidence type="ECO:0000256" key="7">
    <source>
        <dbReference type="SAM" id="Phobius"/>
    </source>
</evidence>
<gene>
    <name evidence="9" type="ORF">PCL_08876</name>
    <name evidence="8" type="ORF">Purlil1_8197</name>
</gene>
<evidence type="ECO:0000256" key="1">
    <source>
        <dbReference type="ARBA" id="ARBA00004141"/>
    </source>
</evidence>
<reference evidence="8 11" key="4">
    <citation type="journal article" date="2024" name="Microbiol. Resour. Announc.">
        <title>Genome annotations for the ascomycete fungi Trichoderma harzianum, Trichoderma aggressivum, and Purpureocillium lilacinum.</title>
        <authorList>
            <person name="Beijen E.P.W."/>
            <person name="Ohm R.A."/>
        </authorList>
    </citation>
    <scope>NUCLEOTIDE SEQUENCE [LARGE SCALE GENOMIC DNA]</scope>
    <source>
        <strain evidence="8 11">CBS 150709</strain>
    </source>
</reference>
<comment type="subcellular location">
    <subcellularLocation>
        <location evidence="1">Membrane</location>
        <topology evidence="1">Multi-pass membrane protein</topology>
    </subcellularLocation>
</comment>
<protein>
    <submittedName>
        <fullName evidence="9">GPR1/FUN34/YaaH-class plasma membrane protein</fullName>
    </submittedName>
</protein>
<feature type="transmembrane region" description="Helical" evidence="7">
    <location>
        <begin position="386"/>
        <end position="403"/>
    </location>
</feature>
<dbReference type="EMBL" id="LCWV01000004">
    <property type="protein sequence ID" value="PWI73600.1"/>
    <property type="molecule type" value="Genomic_DNA"/>
</dbReference>